<dbReference type="Pfam" id="PF13640">
    <property type="entry name" value="2OG-FeII_Oxy_3"/>
    <property type="match status" value="1"/>
</dbReference>
<keyword evidence="7" id="KW-0408">Iron</keyword>
<gene>
    <name evidence="10" type="ORF">ZIOFF_065870</name>
</gene>
<evidence type="ECO:0000256" key="8">
    <source>
        <dbReference type="ARBA" id="ARBA00049169"/>
    </source>
</evidence>
<protein>
    <recommendedName>
        <fullName evidence="9">Fe2OG dioxygenase domain-containing protein</fullName>
    </recommendedName>
</protein>
<dbReference type="GO" id="GO:0004656">
    <property type="term" value="F:procollagen-proline 4-dioxygenase activity"/>
    <property type="evidence" value="ECO:0007669"/>
    <property type="project" value="UniProtKB-EC"/>
</dbReference>
<dbReference type="Proteomes" id="UP000734854">
    <property type="component" value="Unassembled WGS sequence"/>
</dbReference>
<keyword evidence="5" id="KW-0735">Signal-anchor</keyword>
<evidence type="ECO:0000313" key="10">
    <source>
        <dbReference type="EMBL" id="KAG6476625.1"/>
    </source>
</evidence>
<keyword evidence="11" id="KW-1185">Reference proteome</keyword>
<evidence type="ECO:0000256" key="1">
    <source>
        <dbReference type="ARBA" id="ARBA00001961"/>
    </source>
</evidence>
<comment type="cofactor">
    <cofactor evidence="1">
        <name>L-ascorbate</name>
        <dbReference type="ChEBI" id="CHEBI:38290"/>
    </cofactor>
</comment>
<organism evidence="10 11">
    <name type="scientific">Zingiber officinale</name>
    <name type="common">Ginger</name>
    <name type="synonym">Amomum zingiber</name>
    <dbReference type="NCBI Taxonomy" id="94328"/>
    <lineage>
        <taxon>Eukaryota</taxon>
        <taxon>Viridiplantae</taxon>
        <taxon>Streptophyta</taxon>
        <taxon>Embryophyta</taxon>
        <taxon>Tracheophyta</taxon>
        <taxon>Spermatophyta</taxon>
        <taxon>Magnoliopsida</taxon>
        <taxon>Liliopsida</taxon>
        <taxon>Zingiberales</taxon>
        <taxon>Zingiberaceae</taxon>
        <taxon>Zingiber</taxon>
    </lineage>
</organism>
<keyword evidence="3" id="KW-0479">Metal-binding</keyword>
<dbReference type="InterPro" id="IPR005123">
    <property type="entry name" value="Oxoglu/Fe-dep_dioxygenase_dom"/>
</dbReference>
<dbReference type="AlphaFoldDB" id="A0A8J5K922"/>
<keyword evidence="6" id="KW-0560">Oxidoreductase</keyword>
<evidence type="ECO:0000256" key="3">
    <source>
        <dbReference type="ARBA" id="ARBA00022723"/>
    </source>
</evidence>
<feature type="domain" description="Fe2OG dioxygenase" evidence="9">
    <location>
        <begin position="123"/>
        <end position="234"/>
    </location>
</feature>
<dbReference type="EMBL" id="JACMSC010000018">
    <property type="protein sequence ID" value="KAG6476625.1"/>
    <property type="molecule type" value="Genomic_DNA"/>
</dbReference>
<evidence type="ECO:0000259" key="9">
    <source>
        <dbReference type="PROSITE" id="PS51471"/>
    </source>
</evidence>
<dbReference type="InterPro" id="IPR045054">
    <property type="entry name" value="P4HA-like"/>
</dbReference>
<evidence type="ECO:0000256" key="4">
    <source>
        <dbReference type="ARBA" id="ARBA00022964"/>
    </source>
</evidence>
<reference evidence="10 11" key="1">
    <citation type="submission" date="2020-08" db="EMBL/GenBank/DDBJ databases">
        <title>Plant Genome Project.</title>
        <authorList>
            <person name="Zhang R.-G."/>
        </authorList>
    </citation>
    <scope>NUCLEOTIDE SEQUENCE [LARGE SCALE GENOMIC DNA]</scope>
    <source>
        <tissue evidence="10">Rhizome</tissue>
    </source>
</reference>
<dbReference type="PANTHER" id="PTHR10869:SF236">
    <property type="entry name" value="PROLYL 4-HYDROXYLASE ALPHA SUBUNIT DOMAIN-CONTAINING PROTEIN"/>
    <property type="match status" value="1"/>
</dbReference>
<evidence type="ECO:0000256" key="2">
    <source>
        <dbReference type="ARBA" id="ARBA00004648"/>
    </source>
</evidence>
<evidence type="ECO:0000313" key="11">
    <source>
        <dbReference type="Proteomes" id="UP000734854"/>
    </source>
</evidence>
<dbReference type="InterPro" id="IPR044862">
    <property type="entry name" value="Pro_4_hyd_alph_FE2OG_OXY"/>
</dbReference>
<dbReference type="PROSITE" id="PS51471">
    <property type="entry name" value="FE2OG_OXY"/>
    <property type="match status" value="1"/>
</dbReference>
<dbReference type="GO" id="GO:0005789">
    <property type="term" value="C:endoplasmic reticulum membrane"/>
    <property type="evidence" value="ECO:0007669"/>
    <property type="project" value="UniProtKB-SubCell"/>
</dbReference>
<dbReference type="SMART" id="SM00702">
    <property type="entry name" value="P4Hc"/>
    <property type="match status" value="1"/>
</dbReference>
<evidence type="ECO:0000256" key="5">
    <source>
        <dbReference type="ARBA" id="ARBA00022968"/>
    </source>
</evidence>
<name>A0A8J5K922_ZINOF</name>
<accession>A0A8J5K922</accession>
<comment type="subcellular location">
    <subcellularLocation>
        <location evidence="2">Endoplasmic reticulum membrane</location>
        <topology evidence="2">Single-pass type II membrane protein</topology>
    </subcellularLocation>
</comment>
<comment type="caution">
    <text evidence="10">The sequence shown here is derived from an EMBL/GenBank/DDBJ whole genome shotgun (WGS) entry which is preliminary data.</text>
</comment>
<dbReference type="OrthoDB" id="69177at2759"/>
<dbReference type="GO" id="GO:0031418">
    <property type="term" value="F:L-ascorbic acid binding"/>
    <property type="evidence" value="ECO:0007669"/>
    <property type="project" value="InterPro"/>
</dbReference>
<sequence length="234" mass="25956">MASPGDNEHQSKNRKKKAAIGKEIGGRWPLIKPKKDLQINRLKGTNLFTIANFFSSIESKAYVEAAESFGFIHQGSQGPAKGEAFRDNDRMSVTDPLLAEIIWQSGLKRVFDDIKLQGKVAVGLNPNIRFYRYTVGQRFGRHIDESVDLGGGQTTQYTLLIYLTGKSSNKDKSLQSLAGGETVFYDQGRGIVAEVAPVEGMALLHIHGHKCMLHEARTVMKNTKYVLRSDVVFA</sequence>
<keyword evidence="4" id="KW-0223">Dioxygenase</keyword>
<proteinExistence type="predicted"/>
<keyword evidence="5" id="KW-0812">Transmembrane</keyword>
<comment type="catalytic activity">
    <reaction evidence="8">
        <text>L-prolyl-[collagen] + 2-oxoglutarate + O2 = trans-4-hydroxy-L-prolyl-[collagen] + succinate + CO2</text>
        <dbReference type="Rhea" id="RHEA:18945"/>
        <dbReference type="Rhea" id="RHEA-COMP:11676"/>
        <dbReference type="Rhea" id="RHEA-COMP:11680"/>
        <dbReference type="ChEBI" id="CHEBI:15379"/>
        <dbReference type="ChEBI" id="CHEBI:16526"/>
        <dbReference type="ChEBI" id="CHEBI:16810"/>
        <dbReference type="ChEBI" id="CHEBI:30031"/>
        <dbReference type="ChEBI" id="CHEBI:50342"/>
        <dbReference type="ChEBI" id="CHEBI:61965"/>
        <dbReference type="EC" id="1.14.11.2"/>
    </reaction>
</comment>
<evidence type="ECO:0000256" key="7">
    <source>
        <dbReference type="ARBA" id="ARBA00023004"/>
    </source>
</evidence>
<dbReference type="GO" id="GO:0005506">
    <property type="term" value="F:iron ion binding"/>
    <property type="evidence" value="ECO:0007669"/>
    <property type="project" value="InterPro"/>
</dbReference>
<dbReference type="PANTHER" id="PTHR10869">
    <property type="entry name" value="PROLYL 4-HYDROXYLASE ALPHA SUBUNIT"/>
    <property type="match status" value="1"/>
</dbReference>
<evidence type="ECO:0000256" key="6">
    <source>
        <dbReference type="ARBA" id="ARBA00023002"/>
    </source>
</evidence>
<dbReference type="InterPro" id="IPR006620">
    <property type="entry name" value="Pro_4_hyd_alph"/>
</dbReference>